<dbReference type="AlphaFoldDB" id="A0A395N2A7"/>
<evidence type="ECO:0000313" key="6">
    <source>
        <dbReference type="Proteomes" id="UP000265631"/>
    </source>
</evidence>
<dbReference type="SUPFAM" id="SSF51905">
    <property type="entry name" value="FAD/NAD(P)-binding domain"/>
    <property type="match status" value="1"/>
</dbReference>
<keyword evidence="6" id="KW-1185">Reference proteome</keyword>
<reference evidence="5 6" key="1">
    <citation type="journal article" date="2018" name="PLoS Pathog.">
        <title>Evolution of structural diversity of trichothecenes, a family of toxins produced by plant pathogenic and entomopathogenic fungi.</title>
        <authorList>
            <person name="Proctor R.H."/>
            <person name="McCormick S.P."/>
            <person name="Kim H.S."/>
            <person name="Cardoza R.E."/>
            <person name="Stanley A.M."/>
            <person name="Lindo L."/>
            <person name="Kelly A."/>
            <person name="Brown D.W."/>
            <person name="Lee T."/>
            <person name="Vaughan M.M."/>
            <person name="Alexander N.J."/>
            <person name="Busman M."/>
            <person name="Gutierrez S."/>
        </authorList>
    </citation>
    <scope>NUCLEOTIDE SEQUENCE [LARGE SCALE GENOMIC DNA]</scope>
    <source>
        <strain evidence="5 6">NRRL 13405</strain>
    </source>
</reference>
<evidence type="ECO:0000313" key="5">
    <source>
        <dbReference type="EMBL" id="RFN54251.1"/>
    </source>
</evidence>
<dbReference type="EMBL" id="PXXK01000028">
    <property type="protein sequence ID" value="RFN54251.1"/>
    <property type="molecule type" value="Genomic_DNA"/>
</dbReference>
<dbReference type="STRING" id="2594813.A0A395N2A7"/>
<sequence>MAIRAEHIPALPREPIAQIPEGLRIAYAQHLLNKHLRKLRARLNEDVSYSEPLPQERLSHSAPSHGSDEVPEYKGRVAIVGAGATGLYLAMMLKYLKINNVDIYEASDRIGGRCYTYSFPDDKDCPHNYYDIGAMRIPEIPAMQSTLNLIKELDLPKTQYVLNAGCEPQMHYYSNNPADAPSGKPYEDRIVDIIAKLSQNWNEEFEALIDGNDDDYSTRAWLMHTDPKLTYEQTEEAESAETSTGLFDQAFIESLCDYSDFQAANGKPWWRLEGGMSIVTDKMNKCIEDPNWVSDNPISLKVKTKTPVVTMSESKSGDKIEVTLAGATKPESYDMVFNTTAMGPLQRMDIAGLVPGFGLPGTQKKILTGIRALSYDRACKVAIKFKTRWWKDMYKTSTTQDTIGGVSGTDLSISNVVYPSWDDGDKAAVLMVSYSWAQDATRMGALIPDYSKQKPCIEDTVVKQSFQDLVRLWSKSDSTITVDFLTDQYVTHHAYAWSHDPYTGGAFALFGPGQFKYMYPEFQHIFCGGKFAMCGEALSPHHAWISGALDSGYLTMVRWLGHLGEHKRIEALKKSWFGAGKNEHTAEFDEVLMYWSVKLSKEVAKELR</sequence>
<dbReference type="InterPro" id="IPR002937">
    <property type="entry name" value="Amino_oxidase"/>
</dbReference>
<dbReference type="Gene3D" id="3.90.660.10">
    <property type="match status" value="1"/>
</dbReference>
<evidence type="ECO:0000259" key="4">
    <source>
        <dbReference type="Pfam" id="PF01593"/>
    </source>
</evidence>
<dbReference type="SUPFAM" id="SSF54373">
    <property type="entry name" value="FAD-linked reductases, C-terminal domain"/>
    <property type="match status" value="1"/>
</dbReference>
<dbReference type="Gene3D" id="3.50.50.60">
    <property type="entry name" value="FAD/NAD(P)-binding domain"/>
    <property type="match status" value="1"/>
</dbReference>
<dbReference type="InterPro" id="IPR050281">
    <property type="entry name" value="Flavin_monoamine_oxidase"/>
</dbReference>
<feature type="region of interest" description="Disordered" evidence="3">
    <location>
        <begin position="50"/>
        <end position="69"/>
    </location>
</feature>
<protein>
    <recommendedName>
        <fullName evidence="4">Amine oxidase domain-containing protein</fullName>
    </recommendedName>
</protein>
<organism evidence="5 6">
    <name type="scientific">Fusarium flagelliforme</name>
    <dbReference type="NCBI Taxonomy" id="2675880"/>
    <lineage>
        <taxon>Eukaryota</taxon>
        <taxon>Fungi</taxon>
        <taxon>Dikarya</taxon>
        <taxon>Ascomycota</taxon>
        <taxon>Pezizomycotina</taxon>
        <taxon>Sordariomycetes</taxon>
        <taxon>Hypocreomycetidae</taxon>
        <taxon>Hypocreales</taxon>
        <taxon>Nectriaceae</taxon>
        <taxon>Fusarium</taxon>
        <taxon>Fusarium incarnatum-equiseti species complex</taxon>
    </lineage>
</organism>
<dbReference type="Pfam" id="PF01593">
    <property type="entry name" value="Amino_oxidase"/>
    <property type="match status" value="1"/>
</dbReference>
<dbReference type="GO" id="GO:0006338">
    <property type="term" value="P:chromatin remodeling"/>
    <property type="evidence" value="ECO:0007669"/>
    <property type="project" value="TreeGrafter"/>
</dbReference>
<dbReference type="GO" id="GO:0016491">
    <property type="term" value="F:oxidoreductase activity"/>
    <property type="evidence" value="ECO:0007669"/>
    <property type="project" value="UniProtKB-KW"/>
</dbReference>
<proteinExistence type="inferred from homology"/>
<gene>
    <name evidence="5" type="ORF">FIE12Z_1377</name>
</gene>
<feature type="domain" description="Amine oxidase" evidence="4">
    <location>
        <begin position="85"/>
        <end position="553"/>
    </location>
</feature>
<comment type="similarity">
    <text evidence="1">Belongs to the flavin monoamine oxidase family.</text>
</comment>
<dbReference type="InterPro" id="IPR036188">
    <property type="entry name" value="FAD/NAD-bd_sf"/>
</dbReference>
<evidence type="ECO:0000256" key="3">
    <source>
        <dbReference type="SAM" id="MobiDB-lite"/>
    </source>
</evidence>
<keyword evidence="2" id="KW-0560">Oxidoreductase</keyword>
<comment type="caution">
    <text evidence="5">The sequence shown here is derived from an EMBL/GenBank/DDBJ whole genome shotgun (WGS) entry which is preliminary data.</text>
</comment>
<evidence type="ECO:0000256" key="2">
    <source>
        <dbReference type="ARBA" id="ARBA00023002"/>
    </source>
</evidence>
<dbReference type="Proteomes" id="UP000265631">
    <property type="component" value="Unassembled WGS sequence"/>
</dbReference>
<dbReference type="PANTHER" id="PTHR10742:SF386">
    <property type="entry name" value="LYSINE-SPECIFIC HISTONE DEMETHYLASE 1A"/>
    <property type="match status" value="1"/>
</dbReference>
<dbReference type="GO" id="GO:0050660">
    <property type="term" value="F:flavin adenine dinucleotide binding"/>
    <property type="evidence" value="ECO:0007669"/>
    <property type="project" value="TreeGrafter"/>
</dbReference>
<accession>A0A395N2A7</accession>
<evidence type="ECO:0000256" key="1">
    <source>
        <dbReference type="ARBA" id="ARBA00005995"/>
    </source>
</evidence>
<dbReference type="GO" id="GO:0003682">
    <property type="term" value="F:chromatin binding"/>
    <property type="evidence" value="ECO:0007669"/>
    <property type="project" value="TreeGrafter"/>
</dbReference>
<name>A0A395N2A7_9HYPO</name>
<dbReference type="PANTHER" id="PTHR10742">
    <property type="entry name" value="FLAVIN MONOAMINE OXIDASE"/>
    <property type="match status" value="1"/>
</dbReference>